<name>A0A9P7KJD3_9AGAR</name>
<dbReference type="AlphaFoldDB" id="A0A9P7KJD3"/>
<feature type="domain" description="F-box" evidence="1">
    <location>
        <begin position="64"/>
        <end position="119"/>
    </location>
</feature>
<comment type="caution">
    <text evidence="2">The sequence shown here is derived from an EMBL/GenBank/DDBJ whole genome shotgun (WGS) entry which is preliminary data.</text>
</comment>
<organism evidence="2 3">
    <name type="scientific">Sphagnurus paluster</name>
    <dbReference type="NCBI Taxonomy" id="117069"/>
    <lineage>
        <taxon>Eukaryota</taxon>
        <taxon>Fungi</taxon>
        <taxon>Dikarya</taxon>
        <taxon>Basidiomycota</taxon>
        <taxon>Agaricomycotina</taxon>
        <taxon>Agaricomycetes</taxon>
        <taxon>Agaricomycetidae</taxon>
        <taxon>Agaricales</taxon>
        <taxon>Tricholomatineae</taxon>
        <taxon>Lyophyllaceae</taxon>
        <taxon>Sphagnurus</taxon>
    </lineage>
</organism>
<evidence type="ECO:0000313" key="3">
    <source>
        <dbReference type="Proteomes" id="UP000717328"/>
    </source>
</evidence>
<dbReference type="EMBL" id="JABCKI010000184">
    <property type="protein sequence ID" value="KAG5651899.1"/>
    <property type="molecule type" value="Genomic_DNA"/>
</dbReference>
<evidence type="ECO:0000313" key="2">
    <source>
        <dbReference type="EMBL" id="KAG5651899.1"/>
    </source>
</evidence>
<reference evidence="2" key="1">
    <citation type="submission" date="2021-02" db="EMBL/GenBank/DDBJ databases">
        <authorList>
            <person name="Nieuwenhuis M."/>
            <person name="Van De Peppel L.J.J."/>
        </authorList>
    </citation>
    <scope>NUCLEOTIDE SEQUENCE</scope>
    <source>
        <strain evidence="2">D49</strain>
    </source>
</reference>
<accession>A0A9P7KJD3</accession>
<dbReference type="Proteomes" id="UP000717328">
    <property type="component" value="Unassembled WGS sequence"/>
</dbReference>
<gene>
    <name evidence="2" type="ORF">H0H81_006980</name>
</gene>
<sequence length="269" mass="30775">MRGNYCATRAEVPLVRQAIKELLQKRSYIESRVELFKILLDDLHFQLKNVNEHIRSHHLYISGIHSLPLELIRKIFFFCLPSTNCAMVATEAPLVLTRVCRHWREAAFSTPELWSRLHISVPRGLAMEEKNSGVVMRFGEAITTWLNRSGNLPLSISFIDDRVSHNDSEQTADSSSTSDSHILRVIASFSHRWAHLSLDIGYRHLHFLAHLTSESDVPLLKKIQIEVPRYYGADSVLGQSLSLLHAPSIKEVSFWNRWSSPVLSSLPMR</sequence>
<dbReference type="InterPro" id="IPR036047">
    <property type="entry name" value="F-box-like_dom_sf"/>
</dbReference>
<keyword evidence="3" id="KW-1185">Reference proteome</keyword>
<dbReference type="Pfam" id="PF12937">
    <property type="entry name" value="F-box-like"/>
    <property type="match status" value="1"/>
</dbReference>
<dbReference type="SUPFAM" id="SSF81383">
    <property type="entry name" value="F-box domain"/>
    <property type="match status" value="1"/>
</dbReference>
<dbReference type="InterPro" id="IPR001810">
    <property type="entry name" value="F-box_dom"/>
</dbReference>
<evidence type="ECO:0000259" key="1">
    <source>
        <dbReference type="Pfam" id="PF12937"/>
    </source>
</evidence>
<dbReference type="Gene3D" id="1.20.1280.50">
    <property type="match status" value="1"/>
</dbReference>
<reference evidence="2" key="2">
    <citation type="submission" date="2021-10" db="EMBL/GenBank/DDBJ databases">
        <title>Phylogenomics reveals ancestral predisposition of the termite-cultivated fungus Termitomyces towards a domesticated lifestyle.</title>
        <authorList>
            <person name="Auxier B."/>
            <person name="Grum-Grzhimaylo A."/>
            <person name="Cardenas M.E."/>
            <person name="Lodge J.D."/>
            <person name="Laessoe T."/>
            <person name="Pedersen O."/>
            <person name="Smith M.E."/>
            <person name="Kuyper T.W."/>
            <person name="Franco-Molano E.A."/>
            <person name="Baroni T.J."/>
            <person name="Aanen D.K."/>
        </authorList>
    </citation>
    <scope>NUCLEOTIDE SEQUENCE</scope>
    <source>
        <strain evidence="2">D49</strain>
    </source>
</reference>
<protein>
    <recommendedName>
        <fullName evidence="1">F-box domain-containing protein</fullName>
    </recommendedName>
</protein>
<dbReference type="OrthoDB" id="3365698at2759"/>
<proteinExistence type="predicted"/>